<keyword evidence="3" id="KW-0694">RNA-binding</keyword>
<dbReference type="Proteomes" id="UP000006852">
    <property type="component" value="Chromosome"/>
</dbReference>
<sequence>MQLYKVSIKLKSAFVTPLKGDTIWGHIVWGIANHEDEQAVEKFLAEEKSATPSLIVSSAFPKGTICKPFPKHEDRKPRLSTEEYSQIKKIKKEKFVSSAKYFSDFSENETKSFIFERVQTMHNSINRFSNTVEEGNLFAVEEFWASGQDFDLYVLSSYSKERLSQLLDWAFENGYGADSSTGKGEISVENIIPVQPKISSNKYVALAPFVADFSEIKENSLRANTFIRTGKIGGAFASSMCPYKKTVVLFDEGAVFESAIPLQFIGKLITKVHSDERICQSGFAPILPIGDDE</sequence>
<dbReference type="GO" id="GO:0051607">
    <property type="term" value="P:defense response to virus"/>
    <property type="evidence" value="ECO:0007669"/>
    <property type="project" value="UniProtKB-KW"/>
</dbReference>
<comment type="similarity">
    <text evidence="1">Belongs to the CRISPR-associated Csm4 family.</text>
</comment>
<dbReference type="EMBL" id="CP002631">
    <property type="protein sequence ID" value="AEB15057.1"/>
    <property type="molecule type" value="Genomic_DNA"/>
</dbReference>
<dbReference type="OrthoDB" id="9790529at2"/>
<evidence type="ECO:0000256" key="2">
    <source>
        <dbReference type="ARBA" id="ARBA00016109"/>
    </source>
</evidence>
<reference evidence="6" key="2">
    <citation type="submission" date="2011-04" db="EMBL/GenBank/DDBJ databases">
        <title>The complete genome of chromosome of Treponema succinifaciens DSM 2489.</title>
        <authorList>
            <person name="Lucas S."/>
            <person name="Copeland A."/>
            <person name="Lapidus A."/>
            <person name="Bruce D."/>
            <person name="Goodwin L."/>
            <person name="Pitluck S."/>
            <person name="Peters L."/>
            <person name="Kyrpides N."/>
            <person name="Mavromatis K."/>
            <person name="Ivanova N."/>
            <person name="Ovchinnikova G."/>
            <person name="Teshima H."/>
            <person name="Detter J.C."/>
            <person name="Tapia R."/>
            <person name="Han C."/>
            <person name="Land M."/>
            <person name="Hauser L."/>
            <person name="Markowitz V."/>
            <person name="Cheng J.-F."/>
            <person name="Hugenholtz P."/>
            <person name="Woyke T."/>
            <person name="Wu D."/>
            <person name="Gronow S."/>
            <person name="Wellnitz S."/>
            <person name="Brambilla E."/>
            <person name="Klenk H.-P."/>
            <person name="Eisen J.A."/>
        </authorList>
    </citation>
    <scope>NUCLEOTIDE SEQUENCE [LARGE SCALE GENOMIC DNA]</scope>
    <source>
        <strain evidence="6">ATCC 33096 / DSM 2489 / 6091</strain>
    </source>
</reference>
<keyword evidence="4" id="KW-0051">Antiviral defense</keyword>
<organism evidence="5 6">
    <name type="scientific">Treponema succinifaciens (strain ATCC 33096 / DSM 2489 / 6091)</name>
    <dbReference type="NCBI Taxonomy" id="869209"/>
    <lineage>
        <taxon>Bacteria</taxon>
        <taxon>Pseudomonadati</taxon>
        <taxon>Spirochaetota</taxon>
        <taxon>Spirochaetia</taxon>
        <taxon>Spirochaetales</taxon>
        <taxon>Treponemataceae</taxon>
        <taxon>Treponema</taxon>
    </lineage>
</organism>
<dbReference type="eggNOG" id="COG1567">
    <property type="taxonomic scope" value="Bacteria"/>
</dbReference>
<evidence type="ECO:0000256" key="1">
    <source>
        <dbReference type="ARBA" id="ARBA00005772"/>
    </source>
</evidence>
<dbReference type="GeneID" id="302999309"/>
<evidence type="ECO:0000256" key="4">
    <source>
        <dbReference type="ARBA" id="ARBA00023118"/>
    </source>
</evidence>
<evidence type="ECO:0000256" key="3">
    <source>
        <dbReference type="ARBA" id="ARBA00022884"/>
    </source>
</evidence>
<dbReference type="NCBIfam" id="TIGR01903">
    <property type="entry name" value="cas5_csm4"/>
    <property type="match status" value="1"/>
</dbReference>
<evidence type="ECO:0000313" key="6">
    <source>
        <dbReference type="Proteomes" id="UP000006852"/>
    </source>
</evidence>
<proteinExistence type="inferred from homology"/>
<gene>
    <name evidence="5" type="ordered locus">Tresu_2188</name>
</gene>
<dbReference type="KEGG" id="tsu:Tresu_2188"/>
<accession>F2NWD6</accession>
<dbReference type="GO" id="GO:0003723">
    <property type="term" value="F:RNA binding"/>
    <property type="evidence" value="ECO:0007669"/>
    <property type="project" value="UniProtKB-KW"/>
</dbReference>
<dbReference type="AlphaFoldDB" id="F2NWD6"/>
<keyword evidence="6" id="KW-1185">Reference proteome</keyword>
<reference evidence="5 6" key="1">
    <citation type="journal article" date="2011" name="Stand. Genomic Sci.">
        <title>Complete genome sequence of Treponema succinifaciens type strain (6091).</title>
        <authorList>
            <person name="Han C."/>
            <person name="Gronow S."/>
            <person name="Teshima H."/>
            <person name="Lapidus A."/>
            <person name="Nolan M."/>
            <person name="Lucas S."/>
            <person name="Hammon N."/>
            <person name="Deshpande S."/>
            <person name="Cheng J.F."/>
            <person name="Zeytun A."/>
            <person name="Tapia R."/>
            <person name="Goodwin L."/>
            <person name="Pitluck S."/>
            <person name="Liolios K."/>
            <person name="Pagani I."/>
            <person name="Ivanova N."/>
            <person name="Mavromatis K."/>
            <person name="Mikhailova N."/>
            <person name="Huntemann M."/>
            <person name="Pati A."/>
            <person name="Chen A."/>
            <person name="Palaniappan K."/>
            <person name="Land M."/>
            <person name="Hauser L."/>
            <person name="Brambilla E.M."/>
            <person name="Rohde M."/>
            <person name="Goker M."/>
            <person name="Woyke T."/>
            <person name="Bristow J."/>
            <person name="Eisen J.A."/>
            <person name="Markowitz V."/>
            <person name="Hugenholtz P."/>
            <person name="Kyrpides N.C."/>
            <person name="Klenk H.P."/>
            <person name="Detter J.C."/>
        </authorList>
    </citation>
    <scope>NUCLEOTIDE SEQUENCE [LARGE SCALE GENOMIC DNA]</scope>
    <source>
        <strain evidence="6">ATCC 33096 / DSM 2489 / 6091</strain>
    </source>
</reference>
<dbReference type="InterPro" id="IPR005510">
    <property type="entry name" value="Csm4"/>
</dbReference>
<protein>
    <recommendedName>
        <fullName evidence="2">CRISPR system Cms protein Csm4</fullName>
    </recommendedName>
</protein>
<dbReference type="RefSeq" id="WP_013702309.1">
    <property type="nucleotide sequence ID" value="NC_015385.1"/>
</dbReference>
<dbReference type="HOGENOM" id="CLU_076034_0_0_12"/>
<name>F2NWD6_TRES6</name>
<evidence type="ECO:0000313" key="5">
    <source>
        <dbReference type="EMBL" id="AEB15057.1"/>
    </source>
</evidence>
<dbReference type="STRING" id="869209.Tresu_2188"/>